<dbReference type="Gene3D" id="3.10.20.370">
    <property type="match status" value="1"/>
</dbReference>
<evidence type="ECO:0000256" key="2">
    <source>
        <dbReference type="ARBA" id="ARBA00012180"/>
    </source>
</evidence>
<evidence type="ECO:0000313" key="10">
    <source>
        <dbReference type="EMBL" id="KAK7930846.1"/>
    </source>
</evidence>
<comment type="caution">
    <text evidence="10">The sequence shown here is derived from an EMBL/GenBank/DDBJ whole genome shotgun (WGS) entry which is preliminary data.</text>
</comment>
<dbReference type="AlphaFoldDB" id="A0AAW0PPR5"/>
<proteinExistence type="inferred from homology"/>
<dbReference type="FunFam" id="3.10.20.370:FF:000001">
    <property type="entry name" value="Retrovirus-related Pol polyprotein from transposon 17.6-like protein"/>
    <property type="match status" value="1"/>
</dbReference>
<keyword evidence="4" id="KW-0548">Nucleotidyltransferase</keyword>
<dbReference type="InterPro" id="IPR050951">
    <property type="entry name" value="Retrovirus_Pol_polyprotein"/>
</dbReference>
<evidence type="ECO:0000256" key="5">
    <source>
        <dbReference type="ARBA" id="ARBA00022722"/>
    </source>
</evidence>
<evidence type="ECO:0000256" key="4">
    <source>
        <dbReference type="ARBA" id="ARBA00022695"/>
    </source>
</evidence>
<evidence type="ECO:0000256" key="6">
    <source>
        <dbReference type="ARBA" id="ARBA00022759"/>
    </source>
</evidence>
<dbReference type="GO" id="GO:0004523">
    <property type="term" value="F:RNA-DNA hybrid ribonuclease activity"/>
    <property type="evidence" value="ECO:0007669"/>
    <property type="project" value="UniProtKB-EC"/>
</dbReference>
<dbReference type="CDD" id="cd01647">
    <property type="entry name" value="RT_LTR"/>
    <property type="match status" value="1"/>
</dbReference>
<evidence type="ECO:0000256" key="1">
    <source>
        <dbReference type="ARBA" id="ARBA00010879"/>
    </source>
</evidence>
<dbReference type="InterPro" id="IPR043128">
    <property type="entry name" value="Rev_trsase/Diguanyl_cyclase"/>
</dbReference>
<gene>
    <name evidence="10" type="ORF">WMY93_007241</name>
</gene>
<dbReference type="FunFam" id="3.30.70.270:FF:000026">
    <property type="entry name" value="Transposon Ty3-G Gag-Pol polyprotein"/>
    <property type="match status" value="1"/>
</dbReference>
<dbReference type="InterPro" id="IPR041373">
    <property type="entry name" value="RT_RNaseH"/>
</dbReference>
<evidence type="ECO:0000256" key="7">
    <source>
        <dbReference type="ARBA" id="ARBA00022801"/>
    </source>
</evidence>
<dbReference type="Gene3D" id="3.30.70.270">
    <property type="match status" value="2"/>
</dbReference>
<dbReference type="InterPro" id="IPR000477">
    <property type="entry name" value="RT_dom"/>
</dbReference>
<dbReference type="Proteomes" id="UP001460270">
    <property type="component" value="Unassembled WGS sequence"/>
</dbReference>
<dbReference type="CDD" id="cd09274">
    <property type="entry name" value="RNase_HI_RT_Ty3"/>
    <property type="match status" value="1"/>
</dbReference>
<feature type="domain" description="Reverse transcriptase" evidence="9">
    <location>
        <begin position="262"/>
        <end position="441"/>
    </location>
</feature>
<evidence type="ECO:0000256" key="3">
    <source>
        <dbReference type="ARBA" id="ARBA00022679"/>
    </source>
</evidence>
<evidence type="ECO:0000256" key="8">
    <source>
        <dbReference type="ARBA" id="ARBA00022918"/>
    </source>
</evidence>
<dbReference type="Pfam" id="PF17917">
    <property type="entry name" value="RT_RNaseH"/>
    <property type="match status" value="1"/>
</dbReference>
<keyword evidence="8" id="KW-0695">RNA-directed DNA polymerase</keyword>
<dbReference type="PROSITE" id="PS50878">
    <property type="entry name" value="RT_POL"/>
    <property type="match status" value="1"/>
</dbReference>
<evidence type="ECO:0000313" key="11">
    <source>
        <dbReference type="Proteomes" id="UP001460270"/>
    </source>
</evidence>
<keyword evidence="3" id="KW-0808">Transferase</keyword>
<keyword evidence="6" id="KW-0255">Endonuclease</keyword>
<dbReference type="PANTHER" id="PTHR37984">
    <property type="entry name" value="PROTEIN CBG26694"/>
    <property type="match status" value="1"/>
</dbReference>
<comment type="similarity">
    <text evidence="1">Belongs to the beta type-B retroviral polymerase family. HERV class-II K(HML-2) pol subfamily.</text>
</comment>
<dbReference type="Gene3D" id="3.10.10.10">
    <property type="entry name" value="HIV Type 1 Reverse Transcriptase, subunit A, domain 1"/>
    <property type="match status" value="1"/>
</dbReference>
<dbReference type="SUPFAM" id="SSF56672">
    <property type="entry name" value="DNA/RNA polymerases"/>
    <property type="match status" value="1"/>
</dbReference>
<evidence type="ECO:0000259" key="9">
    <source>
        <dbReference type="PROSITE" id="PS50878"/>
    </source>
</evidence>
<keyword evidence="7" id="KW-0378">Hydrolase</keyword>
<dbReference type="InterPro" id="IPR043502">
    <property type="entry name" value="DNA/RNA_pol_sf"/>
</dbReference>
<dbReference type="Pfam" id="PF00078">
    <property type="entry name" value="RVT_1"/>
    <property type="match status" value="1"/>
</dbReference>
<protein>
    <recommendedName>
        <fullName evidence="2">ribonuclease H</fullName>
        <ecNumber evidence="2">3.1.26.4</ecNumber>
    </recommendedName>
</protein>
<dbReference type="PANTHER" id="PTHR37984:SF14">
    <property type="entry name" value="RIBONUCLEASE H"/>
    <property type="match status" value="1"/>
</dbReference>
<dbReference type="EMBL" id="JBBPFD010000004">
    <property type="protein sequence ID" value="KAK7930846.1"/>
    <property type="molecule type" value="Genomic_DNA"/>
</dbReference>
<organism evidence="10 11">
    <name type="scientific">Mugilogobius chulae</name>
    <name type="common">yellowstripe goby</name>
    <dbReference type="NCBI Taxonomy" id="88201"/>
    <lineage>
        <taxon>Eukaryota</taxon>
        <taxon>Metazoa</taxon>
        <taxon>Chordata</taxon>
        <taxon>Craniata</taxon>
        <taxon>Vertebrata</taxon>
        <taxon>Euteleostomi</taxon>
        <taxon>Actinopterygii</taxon>
        <taxon>Neopterygii</taxon>
        <taxon>Teleostei</taxon>
        <taxon>Neoteleostei</taxon>
        <taxon>Acanthomorphata</taxon>
        <taxon>Gobiaria</taxon>
        <taxon>Gobiiformes</taxon>
        <taxon>Gobioidei</taxon>
        <taxon>Gobiidae</taxon>
        <taxon>Gobionellinae</taxon>
        <taxon>Mugilogobius</taxon>
    </lineage>
</organism>
<name>A0AAW0PPR5_9GOBI</name>
<sequence>MDNFDSSVEDWTTYVERFDQYCVANEIEDERKVAVLLSVMGAKTYNLLRNLIAPAKPADKTINEITNTLKNHLNPAPLVIAERFRFHKRNQAKTETVPEYIAELRRLAEHCQFGDGLSDALRDRFVCGLHNESIQKRLLTEDKLTLKRAVDIAVSVETAAKDATELQDGGVPLFGRQWLRQIKLNWQEIKTMHIASKHLPDMQLSDILDKHAAVFSDGIGTMKHIKARLELQNDAKPKFHKARPVPYALRPKVEAELQHLMDQGILSKVDWSEWATPIVPVAKKSSDKVRICGDFKVTVNPVMHADQYPLPRIDDIFASLANGEHFTKIDLAQAYLQMEMDESSRKYLTINTHKGLYQYNRLVFGITSAPAIWQRAMDQVLQGIPGTQCYLDDIIVTGTDRNSHLANLNAVLTKLEEYGLKANKKKCEFFKECIEYCGHKIDKNGLHKTQEKIEAVVNTPQPENVTQLRSFLGLVNYYHKFLPNLSTVLHPLNALLHQNTKWSWTKDCEQAFKKAKRLIISDKVLTHYDPKLPMRLACDASPYGIGAVLSHKMTDGSERPIAFASRSLSPAERNYAQIDREALSLVWGVKKFNQYLYGKHFTLITDHQPLVSIFSPQKGVPAMAAARLQRWALFLGAHTYTIEYKGTKQHGNADGLSRLPQPITGKGTDPALNLYMLQMEPLPVTSAQISQETRNDPLLSKVYDLTVNGWPAHTDCELSDYSTRKDQLTVCQGWFMWGSRVIVPPNCAQKC</sequence>
<dbReference type="EC" id="3.1.26.4" evidence="2"/>
<accession>A0AAW0PPR5</accession>
<keyword evidence="11" id="KW-1185">Reference proteome</keyword>
<reference evidence="11" key="1">
    <citation type="submission" date="2024-04" db="EMBL/GenBank/DDBJ databases">
        <title>Salinicola lusitanus LLJ914,a marine bacterium isolated from the Okinawa Trough.</title>
        <authorList>
            <person name="Li J."/>
        </authorList>
    </citation>
    <scope>NUCLEOTIDE SEQUENCE [LARGE SCALE GENOMIC DNA]</scope>
</reference>
<keyword evidence="5" id="KW-0540">Nuclease</keyword>